<proteinExistence type="predicted"/>
<accession>A0A4Y2HYE7</accession>
<keyword evidence="3" id="KW-1185">Reference proteome</keyword>
<name>A0A4Y2HYE7_ARAVE</name>
<evidence type="ECO:0000259" key="1">
    <source>
        <dbReference type="Pfam" id="PF03184"/>
    </source>
</evidence>
<dbReference type="AlphaFoldDB" id="A0A4Y2HYE7"/>
<organism evidence="2 3">
    <name type="scientific">Araneus ventricosus</name>
    <name type="common">Orbweaver spider</name>
    <name type="synonym">Epeira ventricosa</name>
    <dbReference type="NCBI Taxonomy" id="182803"/>
    <lineage>
        <taxon>Eukaryota</taxon>
        <taxon>Metazoa</taxon>
        <taxon>Ecdysozoa</taxon>
        <taxon>Arthropoda</taxon>
        <taxon>Chelicerata</taxon>
        <taxon>Arachnida</taxon>
        <taxon>Araneae</taxon>
        <taxon>Araneomorphae</taxon>
        <taxon>Entelegynae</taxon>
        <taxon>Araneoidea</taxon>
        <taxon>Araneidae</taxon>
        <taxon>Araneus</taxon>
    </lineage>
</organism>
<reference evidence="2 3" key="1">
    <citation type="journal article" date="2019" name="Sci. Rep.">
        <title>Orb-weaving spider Araneus ventricosus genome elucidates the spidroin gene catalogue.</title>
        <authorList>
            <person name="Kono N."/>
            <person name="Nakamura H."/>
            <person name="Ohtoshi R."/>
            <person name="Moran D.A.P."/>
            <person name="Shinohara A."/>
            <person name="Yoshida Y."/>
            <person name="Fujiwara M."/>
            <person name="Mori M."/>
            <person name="Tomita M."/>
            <person name="Arakawa K."/>
        </authorList>
    </citation>
    <scope>NUCLEOTIDE SEQUENCE [LARGE SCALE GENOMIC DNA]</scope>
</reference>
<gene>
    <name evidence="2" type="ORF">AVEN_50721_1</name>
</gene>
<sequence length="179" mass="20605">MHRNKYLSESALKSADEKNSGTLSCHTCIAPVVRKLKNFPTVGFDHWKHGRCESLPECNAAVQLKISQPRLYTILKNREDLLRLARENENTDSNTTSLTQTCDQGLIRTLKVYHRHEMRARILESFEDNEEISANDLYEKTTLLEAVHLLTSSWNRISADTIRNCFAHGRFCEALEEKL</sequence>
<comment type="caution">
    <text evidence="2">The sequence shown here is derived from an EMBL/GenBank/DDBJ whole genome shotgun (WGS) entry which is preliminary data.</text>
</comment>
<dbReference type="GO" id="GO:0003676">
    <property type="term" value="F:nucleic acid binding"/>
    <property type="evidence" value="ECO:0007669"/>
    <property type="project" value="InterPro"/>
</dbReference>
<dbReference type="OrthoDB" id="125347at2759"/>
<evidence type="ECO:0000313" key="3">
    <source>
        <dbReference type="Proteomes" id="UP000499080"/>
    </source>
</evidence>
<dbReference type="Proteomes" id="UP000499080">
    <property type="component" value="Unassembled WGS sequence"/>
</dbReference>
<evidence type="ECO:0000313" key="2">
    <source>
        <dbReference type="EMBL" id="GBM70451.1"/>
    </source>
</evidence>
<dbReference type="EMBL" id="BGPR01002252">
    <property type="protein sequence ID" value="GBM70451.1"/>
    <property type="molecule type" value="Genomic_DNA"/>
</dbReference>
<protein>
    <recommendedName>
        <fullName evidence="1">DDE-1 domain-containing protein</fullName>
    </recommendedName>
</protein>
<dbReference type="Pfam" id="PF03184">
    <property type="entry name" value="DDE_1"/>
    <property type="match status" value="1"/>
</dbReference>
<feature type="domain" description="DDE-1" evidence="1">
    <location>
        <begin position="94"/>
        <end position="166"/>
    </location>
</feature>
<dbReference type="InterPro" id="IPR004875">
    <property type="entry name" value="DDE_SF_endonuclease_dom"/>
</dbReference>